<keyword evidence="7" id="KW-1185">Reference proteome</keyword>
<evidence type="ECO:0000313" key="6">
    <source>
        <dbReference type="EMBL" id="RUS14008.1"/>
    </source>
</evidence>
<evidence type="ECO:0000259" key="5">
    <source>
        <dbReference type="Pfam" id="PF08662"/>
    </source>
</evidence>
<organism evidence="6 7">
    <name type="scientific">Jimgerdemannia flammicorona</name>
    <dbReference type="NCBI Taxonomy" id="994334"/>
    <lineage>
        <taxon>Eukaryota</taxon>
        <taxon>Fungi</taxon>
        <taxon>Fungi incertae sedis</taxon>
        <taxon>Mucoromycota</taxon>
        <taxon>Mucoromycotina</taxon>
        <taxon>Endogonomycetes</taxon>
        <taxon>Endogonales</taxon>
        <taxon>Endogonaceae</taxon>
        <taxon>Jimgerdemannia</taxon>
    </lineage>
</organism>
<proteinExistence type="predicted"/>
<dbReference type="InterPro" id="IPR015943">
    <property type="entry name" value="WD40/YVTN_repeat-like_dom_sf"/>
</dbReference>
<evidence type="ECO:0000256" key="1">
    <source>
        <dbReference type="ARBA" id="ARBA00022490"/>
    </source>
</evidence>
<sequence length="442" mass="50320">MDKSHVLAVNRFTDVERYNQVPDNHTAPPEEEFVEKEHLKSWLTDPQSRDQWVMYRADDVSIFWNRKTEAPEHVYSRTNWTETYVQWSPLGTYLTTFHRQGIVIWGGPSWNKINRFVHPGVKLIDFSPNERYLVTWSNEPISLAKIPDGTPSPFADDDEGNQVAIWDVHSGLLLRSFSVVQSGESKITWPMFKWSPSDKFFARVTPGQQISVYEAPDMGLVGKKSYKVEGVIDFEWSPARPDKEEKKGAQKEEVLSYWTPEIGNQPARVTLLAIPSKEIVRTKNLFNVNEVGRLWVANSCFSIVTIFSVPCVFSRIPPPYIYILIDPRRGSLQCKLHWQSQGAFLAVKVDRHTKTKKSTVTNLEIFRIREKEIPVETVEIKDPIIAFAWEPAGERFAVITTADTPGQSVAGAVPGAGAPPPTTTRTNITFYYLDKSKTVISF</sequence>
<keyword evidence="3" id="KW-0694">RNA-binding</keyword>
<dbReference type="EMBL" id="RBNJ01028266">
    <property type="protein sequence ID" value="RUS14008.1"/>
    <property type="molecule type" value="Genomic_DNA"/>
</dbReference>
<evidence type="ECO:0000256" key="2">
    <source>
        <dbReference type="ARBA" id="ARBA00022540"/>
    </source>
</evidence>
<gene>
    <name evidence="6" type="ORF">BC938DRAFT_477575</name>
</gene>
<reference evidence="6 7" key="1">
    <citation type="journal article" date="2018" name="New Phytol.">
        <title>Phylogenomics of Endogonaceae and evolution of mycorrhizas within Mucoromycota.</title>
        <authorList>
            <person name="Chang Y."/>
            <person name="Desiro A."/>
            <person name="Na H."/>
            <person name="Sandor L."/>
            <person name="Lipzen A."/>
            <person name="Clum A."/>
            <person name="Barry K."/>
            <person name="Grigoriev I.V."/>
            <person name="Martin F.M."/>
            <person name="Stajich J.E."/>
            <person name="Smith M.E."/>
            <person name="Bonito G."/>
            <person name="Spatafora J.W."/>
        </authorList>
    </citation>
    <scope>NUCLEOTIDE SEQUENCE [LARGE SCALE GENOMIC DNA]</scope>
    <source>
        <strain evidence="6 7">AD002</strain>
    </source>
</reference>
<keyword evidence="4" id="KW-0648">Protein biosynthesis</keyword>
<comment type="caution">
    <text evidence="6">The sequence shown here is derived from an EMBL/GenBank/DDBJ whole genome shotgun (WGS) entry which is preliminary data.</text>
</comment>
<evidence type="ECO:0000256" key="3">
    <source>
        <dbReference type="ARBA" id="ARBA00022884"/>
    </source>
</evidence>
<protein>
    <recommendedName>
        <fullName evidence="5">Translation initiation factor beta propellor-like domain-containing protein</fullName>
    </recommendedName>
</protein>
<accession>A0A433P906</accession>
<dbReference type="GO" id="GO:0005852">
    <property type="term" value="C:eukaryotic translation initiation factor 3 complex"/>
    <property type="evidence" value="ECO:0007669"/>
    <property type="project" value="InterPro"/>
</dbReference>
<feature type="non-terminal residue" evidence="6">
    <location>
        <position position="442"/>
    </location>
</feature>
<keyword evidence="2" id="KW-0396">Initiation factor</keyword>
<keyword evidence="1" id="KW-0963">Cytoplasm</keyword>
<dbReference type="PANTHER" id="PTHR14068">
    <property type="entry name" value="EUKARYOTIC TRANSLATION INITIATION FACTOR 3 EIF3 -RELATED"/>
    <property type="match status" value="1"/>
</dbReference>
<evidence type="ECO:0000256" key="4">
    <source>
        <dbReference type="ARBA" id="ARBA00022917"/>
    </source>
</evidence>
<dbReference type="AlphaFoldDB" id="A0A433P906"/>
<dbReference type="GO" id="GO:0003743">
    <property type="term" value="F:translation initiation factor activity"/>
    <property type="evidence" value="ECO:0007669"/>
    <property type="project" value="UniProtKB-KW"/>
</dbReference>
<dbReference type="InterPro" id="IPR011400">
    <property type="entry name" value="EIF3B"/>
</dbReference>
<dbReference type="FunFam" id="2.130.10.10:FF:000947">
    <property type="entry name" value="Eukaryotic translation initiation factor 3 subunit B"/>
    <property type="match status" value="1"/>
</dbReference>
<dbReference type="GO" id="GO:0003723">
    <property type="term" value="F:RNA binding"/>
    <property type="evidence" value="ECO:0007669"/>
    <property type="project" value="UniProtKB-KW"/>
</dbReference>
<dbReference type="PANTHER" id="PTHR14068:SF0">
    <property type="entry name" value="EUKARYOTIC TRANSLATION INITIATION FACTOR 3 SUBUNIT B"/>
    <property type="match status" value="1"/>
</dbReference>
<dbReference type="Proteomes" id="UP000274822">
    <property type="component" value="Unassembled WGS sequence"/>
</dbReference>
<dbReference type="SUPFAM" id="SSF82171">
    <property type="entry name" value="DPP6 N-terminal domain-like"/>
    <property type="match status" value="1"/>
</dbReference>
<name>A0A433P906_9FUNG</name>
<feature type="domain" description="Translation initiation factor beta propellor-like" evidence="5">
    <location>
        <begin position="333"/>
        <end position="400"/>
    </location>
</feature>
<dbReference type="InterPro" id="IPR013979">
    <property type="entry name" value="TIF_beta_prop-like"/>
</dbReference>
<dbReference type="GO" id="GO:0031369">
    <property type="term" value="F:translation initiation factor binding"/>
    <property type="evidence" value="ECO:0007669"/>
    <property type="project" value="InterPro"/>
</dbReference>
<dbReference type="Gene3D" id="2.130.10.10">
    <property type="entry name" value="YVTN repeat-like/Quinoprotein amine dehydrogenase"/>
    <property type="match status" value="1"/>
</dbReference>
<dbReference type="Pfam" id="PF08662">
    <property type="entry name" value="eIF2A"/>
    <property type="match status" value="1"/>
</dbReference>
<evidence type="ECO:0000313" key="7">
    <source>
        <dbReference type="Proteomes" id="UP000274822"/>
    </source>
</evidence>